<sequence length="694" mass="80462">MRKLGEVRTRRLEVKGAKFVLDGKERVFFSAELHYFRVNPSEWEDRVIKIKDAGFDSVSSYVPWFWHEYEERRFDFSGVTDPRRNLIGFLRLLEKYDLGLIFKPGPYIMSELKNEGLPFWIYNAVPQAIARTMDGKQHPTKVFSYLHPDYLRFVERWYKNVAEIIRAFNNVWLVQVDNEVGMLQWITTHGDYNENTIRKFRDYLEEKGLVECVYEIDNWSYGKAFSQRLMIEYHVFIRQYYKEYLETLKRYLEESGIDLPVIVNIHGFDMVEYAKRGKRYPIGVSQLYSCGVSENVLLSGDYYIGNVVHENFSDLAIANAIMYAVQDRNQPLFSAEFQSGFQLDKPKLLPSTLELTSLQCIGNGMNGVNYYMFVGGTNPEGSALMGSYHDWQAPISLNGELRRGYFVLKNLIAKVRQFEPDIAKSNPVFDTYFGFIPEYYSTEHFKEHGFDISDLEFKRDVSIFDGVIRGLKLLNYNFGGINLSNTASVLDPSSVKSLWVFSYKRMPLRIQKSLVDYIIHGGRLVIFPEIPVEDEFGNECRVLMDVLEIEEIAKSGWNMVQSFGIEINAFHVDTYKLSGEYTAFAHNEDSKVCGFAKEIGKGKAVILGFGLELEREYKLGVVRRVCEMLNIERSFEVECQDFVDVYVRRSDSKCFIFVNNYDEYDKDAIVSINGQNVKVRSKARSGEIISLDLD</sequence>
<dbReference type="GO" id="GO:0005975">
    <property type="term" value="P:carbohydrate metabolic process"/>
    <property type="evidence" value="ECO:0007669"/>
    <property type="project" value="InterPro"/>
</dbReference>
<keyword evidence="6" id="KW-1185">Reference proteome</keyword>
<evidence type="ECO:0000259" key="4">
    <source>
        <dbReference type="Pfam" id="PF22369"/>
    </source>
</evidence>
<dbReference type="InterPro" id="IPR054746">
    <property type="entry name" value="GLMA-like_second"/>
</dbReference>
<organism evidence="5 6">
    <name type="scientific">Fervidobacterium gondwanense DSM 13020</name>
    <dbReference type="NCBI Taxonomy" id="1121883"/>
    <lineage>
        <taxon>Bacteria</taxon>
        <taxon>Thermotogati</taxon>
        <taxon>Thermotogota</taxon>
        <taxon>Thermotogae</taxon>
        <taxon>Thermotogales</taxon>
        <taxon>Fervidobacteriaceae</taxon>
        <taxon>Fervidobacterium</taxon>
    </lineage>
</organism>
<evidence type="ECO:0000313" key="5">
    <source>
        <dbReference type="EMBL" id="SHN48573.1"/>
    </source>
</evidence>
<dbReference type="InterPro" id="IPR017853">
    <property type="entry name" value="GH"/>
</dbReference>
<dbReference type="InterPro" id="IPR031330">
    <property type="entry name" value="Gly_Hdrlase_35_cat"/>
</dbReference>
<dbReference type="AlphaFoldDB" id="A0A1M7RQH4"/>
<dbReference type="Proteomes" id="UP000184207">
    <property type="component" value="Unassembled WGS sequence"/>
</dbReference>
<dbReference type="GO" id="GO:0004553">
    <property type="term" value="F:hydrolase activity, hydrolyzing O-glycosyl compounds"/>
    <property type="evidence" value="ECO:0007669"/>
    <property type="project" value="InterPro"/>
</dbReference>
<dbReference type="Gene3D" id="3.20.20.80">
    <property type="entry name" value="Glycosidases"/>
    <property type="match status" value="1"/>
</dbReference>
<dbReference type="Pfam" id="PF22369">
    <property type="entry name" value="GLMA_2nd"/>
    <property type="match status" value="1"/>
</dbReference>
<evidence type="ECO:0000259" key="3">
    <source>
        <dbReference type="Pfam" id="PF01301"/>
    </source>
</evidence>
<dbReference type="SUPFAM" id="SSF51445">
    <property type="entry name" value="(Trans)glycosidases"/>
    <property type="match status" value="1"/>
</dbReference>
<proteinExistence type="inferred from homology"/>
<feature type="domain" description="Glycoside hydrolase 35 catalytic" evidence="3">
    <location>
        <begin position="18"/>
        <end position="206"/>
    </location>
</feature>
<protein>
    <submittedName>
        <fullName evidence="5">Beta-galactosidase</fullName>
    </submittedName>
</protein>
<dbReference type="Pfam" id="PF01301">
    <property type="entry name" value="Glyco_hydro_35"/>
    <property type="match status" value="1"/>
</dbReference>
<dbReference type="RefSeq" id="WP_072757082.1">
    <property type="nucleotide sequence ID" value="NZ_FRDJ01000001.1"/>
</dbReference>
<dbReference type="PANTHER" id="PTHR23421">
    <property type="entry name" value="BETA-GALACTOSIDASE RELATED"/>
    <property type="match status" value="1"/>
</dbReference>
<accession>A0A1M7RQH4</accession>
<feature type="domain" description="GLMA-like second" evidence="4">
    <location>
        <begin position="452"/>
        <end position="566"/>
    </location>
</feature>
<dbReference type="PRINTS" id="PR00742">
    <property type="entry name" value="GLHYDRLASE35"/>
</dbReference>
<gene>
    <name evidence="5" type="ORF">SAMN02745226_00014</name>
</gene>
<dbReference type="EMBL" id="FRDJ01000001">
    <property type="protein sequence ID" value="SHN48573.1"/>
    <property type="molecule type" value="Genomic_DNA"/>
</dbReference>
<evidence type="ECO:0000256" key="1">
    <source>
        <dbReference type="ARBA" id="ARBA00009809"/>
    </source>
</evidence>
<comment type="similarity">
    <text evidence="1 2">Belongs to the glycosyl hydrolase 35 family.</text>
</comment>
<name>A0A1M7RQH4_FERGO</name>
<evidence type="ECO:0000313" key="6">
    <source>
        <dbReference type="Proteomes" id="UP000184207"/>
    </source>
</evidence>
<dbReference type="InterPro" id="IPR001944">
    <property type="entry name" value="Glycoside_Hdrlase_35"/>
</dbReference>
<evidence type="ECO:0000256" key="2">
    <source>
        <dbReference type="RuleBase" id="RU003679"/>
    </source>
</evidence>
<reference evidence="6" key="1">
    <citation type="submission" date="2016-12" db="EMBL/GenBank/DDBJ databases">
        <authorList>
            <person name="Varghese N."/>
            <person name="Submissions S."/>
        </authorList>
    </citation>
    <scope>NUCLEOTIDE SEQUENCE [LARGE SCALE GENOMIC DNA]</scope>
    <source>
        <strain evidence="6">DSM 13020</strain>
    </source>
</reference>
<dbReference type="STRING" id="1121883.SAMN02745226_00014"/>